<reference evidence="1" key="1">
    <citation type="submission" date="2023-10" db="EMBL/GenBank/DDBJ databases">
        <authorList>
            <person name="Chen Y."/>
            <person name="Shah S."/>
            <person name="Dougan E. K."/>
            <person name="Thang M."/>
            <person name="Chan C."/>
        </authorList>
    </citation>
    <scope>NUCLEOTIDE SEQUENCE [LARGE SCALE GENOMIC DNA]</scope>
</reference>
<protein>
    <submittedName>
        <fullName evidence="1">Uncharacterized protein</fullName>
    </submittedName>
</protein>
<keyword evidence="2" id="KW-1185">Reference proteome</keyword>
<organism evidence="1 2">
    <name type="scientific">Prorocentrum cordatum</name>
    <dbReference type="NCBI Taxonomy" id="2364126"/>
    <lineage>
        <taxon>Eukaryota</taxon>
        <taxon>Sar</taxon>
        <taxon>Alveolata</taxon>
        <taxon>Dinophyceae</taxon>
        <taxon>Prorocentrales</taxon>
        <taxon>Prorocentraceae</taxon>
        <taxon>Prorocentrum</taxon>
    </lineage>
</organism>
<dbReference type="Proteomes" id="UP001189429">
    <property type="component" value="Unassembled WGS sequence"/>
</dbReference>
<proteinExistence type="predicted"/>
<dbReference type="PANTHER" id="PTHR35818">
    <property type="entry name" value="C1ORF189"/>
    <property type="match status" value="1"/>
</dbReference>
<dbReference type="PANTHER" id="PTHR35818:SF1">
    <property type="entry name" value="CILIA- AND FLAGELLA-ASSOCIATED PROTEIN 141"/>
    <property type="match status" value="1"/>
</dbReference>
<gene>
    <name evidence="1" type="ORF">PCOR1329_LOCUS25653</name>
</gene>
<evidence type="ECO:0000313" key="2">
    <source>
        <dbReference type="Proteomes" id="UP001189429"/>
    </source>
</evidence>
<name>A0ABN9S1U0_9DINO</name>
<evidence type="ECO:0000313" key="1">
    <source>
        <dbReference type="EMBL" id="CAK0825554.1"/>
    </source>
</evidence>
<accession>A0ABN9S1U0</accession>
<dbReference type="InterPro" id="IPR029375">
    <property type="entry name" value="CFAP141"/>
</dbReference>
<dbReference type="Pfam" id="PF15104">
    <property type="entry name" value="CFAP141"/>
    <property type="match status" value="1"/>
</dbReference>
<comment type="caution">
    <text evidence="1">The sequence shown here is derived from an EMBL/GenBank/DDBJ whole genome shotgun (WGS) entry which is preliminary data.</text>
</comment>
<sequence>MPPKKKVDSERDVKKFIAEEDRLRAAKSHDRGLANISRVTEWHEGKQKGDFAEDAKRSKSFIREEMDCCRTELRERRRARLLELYEQEARLYEGELAAKGLAVQQDLH</sequence>
<dbReference type="EMBL" id="CAUYUJ010008991">
    <property type="protein sequence ID" value="CAK0825554.1"/>
    <property type="molecule type" value="Genomic_DNA"/>
</dbReference>